<organism evidence="2 3">
    <name type="scientific">Acidovorax carolinensis</name>
    <dbReference type="NCBI Taxonomy" id="553814"/>
    <lineage>
        <taxon>Bacteria</taxon>
        <taxon>Pseudomonadati</taxon>
        <taxon>Pseudomonadota</taxon>
        <taxon>Betaproteobacteria</taxon>
        <taxon>Burkholderiales</taxon>
        <taxon>Comamonadaceae</taxon>
        <taxon>Acidovorax</taxon>
    </lineage>
</organism>
<dbReference type="Proteomes" id="UP000194440">
    <property type="component" value="Plasmid pACP4.1"/>
</dbReference>
<dbReference type="EMBL" id="CP021367">
    <property type="protein sequence ID" value="ART61267.1"/>
    <property type="molecule type" value="Genomic_DNA"/>
</dbReference>
<reference evidence="2" key="1">
    <citation type="submission" date="2017-05" db="EMBL/GenBank/DDBJ databases">
        <title>Polyphasic characterization of four soil-derived phenanthrene-degrading Acidovorax strains and proposal of Acidovorax phenanthrenivorans sp. nov.</title>
        <authorList>
            <person name="Singleton D."/>
            <person name="Lee J."/>
            <person name="Dickey A.N."/>
            <person name="Stroud A."/>
            <person name="Scholl E.H."/>
            <person name="Wright F.A."/>
            <person name="Aitken M.D."/>
        </authorList>
    </citation>
    <scope>NUCLEOTIDE SEQUENCE</scope>
    <source>
        <strain evidence="2">P4</strain>
        <plasmid evidence="2">pACP4.1</plasmid>
    </source>
</reference>
<evidence type="ECO:0000256" key="1">
    <source>
        <dbReference type="SAM" id="MobiDB-lite"/>
    </source>
</evidence>
<feature type="region of interest" description="Disordered" evidence="1">
    <location>
        <begin position="103"/>
        <end position="139"/>
    </location>
</feature>
<evidence type="ECO:0000313" key="3">
    <source>
        <dbReference type="Proteomes" id="UP000194440"/>
    </source>
</evidence>
<dbReference type="KEGG" id="acip:CBP36_20080"/>
<evidence type="ECO:0000313" key="2">
    <source>
        <dbReference type="EMBL" id="ART61267.1"/>
    </source>
</evidence>
<protein>
    <submittedName>
        <fullName evidence="2">Uncharacterized protein</fullName>
    </submittedName>
</protein>
<keyword evidence="3" id="KW-1185">Reference proteome</keyword>
<accession>A0A240UIE4</accession>
<feature type="compositionally biased region" description="Basic residues" evidence="1">
    <location>
        <begin position="115"/>
        <end position="126"/>
    </location>
</feature>
<dbReference type="KEGG" id="acis:CBP35_20060"/>
<geneLocation type="plasmid" evidence="2 3">
    <name>pACP4.1</name>
</geneLocation>
<name>A0A240UIE4_9BURK</name>
<gene>
    <name evidence="2" type="ORF">CBP36_20080</name>
</gene>
<sequence length="139" mass="15437">MRFLDQHADMAVIPKFPSAEEMFKLINDVADVDQKRFSVLFGSEASAAYRWLKVGSRQTPAVTRLMHYLQEALVQQPPRKRGQLLESWRNTVAQEASARGVEDIFKTGQWNPKTKAAKAPRAKKAASPKVPKAGTGDAA</sequence>
<keyword evidence="2" id="KW-0614">Plasmid</keyword>
<proteinExistence type="predicted"/>
<dbReference type="AlphaFoldDB" id="A0A240UIE4"/>